<feature type="transmembrane region" description="Helical" evidence="8">
    <location>
        <begin position="35"/>
        <end position="60"/>
    </location>
</feature>
<dbReference type="PANTHER" id="PTHR47797:SF1">
    <property type="entry name" value="CYTOCHROME B561 DOMAIN-CONTAINING PROTEIN-RELATED"/>
    <property type="match status" value="1"/>
</dbReference>
<feature type="transmembrane region" description="Helical" evidence="8">
    <location>
        <begin position="80"/>
        <end position="102"/>
    </location>
</feature>
<protein>
    <recommendedName>
        <fullName evidence="9">Cytochrome b561 domain-containing protein</fullName>
    </recommendedName>
</protein>
<dbReference type="GO" id="GO:0016020">
    <property type="term" value="C:membrane"/>
    <property type="evidence" value="ECO:0007669"/>
    <property type="project" value="UniProtKB-SubCell"/>
</dbReference>
<proteinExistence type="predicted"/>
<keyword evidence="4" id="KW-0249">Electron transport</keyword>
<name>A0AA40D289_9PEZI</name>
<comment type="caution">
    <text evidence="10">The sequence shown here is derived from an EMBL/GenBank/DDBJ whole genome shotgun (WGS) entry which is preliminary data.</text>
</comment>
<keyword evidence="11" id="KW-1185">Reference proteome</keyword>
<dbReference type="PROSITE" id="PS50939">
    <property type="entry name" value="CYTOCHROME_B561"/>
    <property type="match status" value="1"/>
</dbReference>
<evidence type="ECO:0000259" key="9">
    <source>
        <dbReference type="PROSITE" id="PS50939"/>
    </source>
</evidence>
<keyword evidence="5 8" id="KW-1133">Transmembrane helix</keyword>
<feature type="transmembrane region" description="Helical" evidence="8">
    <location>
        <begin position="123"/>
        <end position="142"/>
    </location>
</feature>
<feature type="compositionally biased region" description="Basic and acidic residues" evidence="7">
    <location>
        <begin position="177"/>
        <end position="201"/>
    </location>
</feature>
<evidence type="ECO:0000256" key="4">
    <source>
        <dbReference type="ARBA" id="ARBA00022982"/>
    </source>
</evidence>
<dbReference type="CDD" id="cd08760">
    <property type="entry name" value="Cyt_b561_FRRS1_like"/>
    <property type="match status" value="1"/>
</dbReference>
<feature type="transmembrane region" description="Helical" evidence="8">
    <location>
        <begin position="148"/>
        <end position="167"/>
    </location>
</feature>
<dbReference type="PANTHER" id="PTHR47797">
    <property type="entry name" value="DEHYDROGENASE, PUTATIVE (AFU_ORTHOLOGUE AFUA_8G05805)-RELATED"/>
    <property type="match status" value="1"/>
</dbReference>
<dbReference type="InterPro" id="IPR006593">
    <property type="entry name" value="Cyt_b561/ferric_Rdtase_TM"/>
</dbReference>
<evidence type="ECO:0000256" key="1">
    <source>
        <dbReference type="ARBA" id="ARBA00004370"/>
    </source>
</evidence>
<feature type="transmembrane region" description="Helical" evidence="8">
    <location>
        <begin position="6"/>
        <end position="28"/>
    </location>
</feature>
<evidence type="ECO:0000256" key="5">
    <source>
        <dbReference type="ARBA" id="ARBA00022989"/>
    </source>
</evidence>
<organism evidence="10 11">
    <name type="scientific">Cercophora samala</name>
    <dbReference type="NCBI Taxonomy" id="330535"/>
    <lineage>
        <taxon>Eukaryota</taxon>
        <taxon>Fungi</taxon>
        <taxon>Dikarya</taxon>
        <taxon>Ascomycota</taxon>
        <taxon>Pezizomycotina</taxon>
        <taxon>Sordariomycetes</taxon>
        <taxon>Sordariomycetidae</taxon>
        <taxon>Sordariales</taxon>
        <taxon>Lasiosphaeriaceae</taxon>
        <taxon>Cercophora</taxon>
    </lineage>
</organism>
<comment type="subcellular location">
    <subcellularLocation>
        <location evidence="1">Membrane</location>
    </subcellularLocation>
</comment>
<feature type="region of interest" description="Disordered" evidence="7">
    <location>
        <begin position="177"/>
        <end position="210"/>
    </location>
</feature>
<dbReference type="AlphaFoldDB" id="A0AA40D289"/>
<evidence type="ECO:0000256" key="2">
    <source>
        <dbReference type="ARBA" id="ARBA00022448"/>
    </source>
</evidence>
<reference evidence="10" key="1">
    <citation type="submission" date="2023-06" db="EMBL/GenBank/DDBJ databases">
        <title>Genome-scale phylogeny and comparative genomics of the fungal order Sordariales.</title>
        <authorList>
            <consortium name="Lawrence Berkeley National Laboratory"/>
            <person name="Hensen N."/>
            <person name="Bonometti L."/>
            <person name="Westerberg I."/>
            <person name="Brannstrom I.O."/>
            <person name="Guillou S."/>
            <person name="Cros-Aarteil S."/>
            <person name="Calhoun S."/>
            <person name="Haridas S."/>
            <person name="Kuo A."/>
            <person name="Mondo S."/>
            <person name="Pangilinan J."/>
            <person name="Riley R."/>
            <person name="Labutti K."/>
            <person name="Andreopoulos B."/>
            <person name="Lipzen A."/>
            <person name="Chen C."/>
            <person name="Yanf M."/>
            <person name="Daum C."/>
            <person name="Ng V."/>
            <person name="Clum A."/>
            <person name="Steindorff A."/>
            <person name="Ohm R."/>
            <person name="Martin F."/>
            <person name="Silar P."/>
            <person name="Natvig D."/>
            <person name="Lalanne C."/>
            <person name="Gautier V."/>
            <person name="Ament-Velasquez S.L."/>
            <person name="Kruys A."/>
            <person name="Hutchinson M.I."/>
            <person name="Powell A.J."/>
            <person name="Barry K."/>
            <person name="Miller A.N."/>
            <person name="Grigoriev I.V."/>
            <person name="Debuchy R."/>
            <person name="Gladieux P."/>
            <person name="Thoren M.H."/>
            <person name="Johannesson H."/>
        </authorList>
    </citation>
    <scope>NUCLEOTIDE SEQUENCE</scope>
    <source>
        <strain evidence="10">CBS 307.81</strain>
    </source>
</reference>
<evidence type="ECO:0000313" key="11">
    <source>
        <dbReference type="Proteomes" id="UP001174997"/>
    </source>
</evidence>
<feature type="domain" description="Cytochrome b561" evidence="9">
    <location>
        <begin position="1"/>
        <end position="172"/>
    </location>
</feature>
<evidence type="ECO:0000256" key="7">
    <source>
        <dbReference type="SAM" id="MobiDB-lite"/>
    </source>
</evidence>
<feature type="non-terminal residue" evidence="10">
    <location>
        <position position="1"/>
    </location>
</feature>
<evidence type="ECO:0000313" key="10">
    <source>
        <dbReference type="EMBL" id="KAK0659152.1"/>
    </source>
</evidence>
<keyword evidence="6 8" id="KW-0472">Membrane</keyword>
<keyword evidence="2" id="KW-0813">Transport</keyword>
<dbReference type="SMART" id="SM00665">
    <property type="entry name" value="B561"/>
    <property type="match status" value="1"/>
</dbReference>
<evidence type="ECO:0000256" key="8">
    <source>
        <dbReference type="SAM" id="Phobius"/>
    </source>
</evidence>
<evidence type="ECO:0000256" key="6">
    <source>
        <dbReference type="ARBA" id="ARBA00023136"/>
    </source>
</evidence>
<dbReference type="Gene3D" id="1.20.120.1770">
    <property type="match status" value="1"/>
</dbReference>
<sequence>MNYRTIHGILASLAMVVLFPIGSILLRVLPGRWGFWLHVIFQVLATVIYVAGAALGIYLVKIVRIPTGSLLSSTSTNYHPILGLVLLALFLLQPVLGVVHHLKFRKVGKRQIWSYLHLANGRGGIIIGMITGGLGLHLAQATNQKKTVYAAVAGVIGAIWVGVSIWAELKRKKKLSDSEKAKEGGDETMVRRRRRSGDEVKTGVTAWDIM</sequence>
<accession>A0AA40D289</accession>
<dbReference type="Proteomes" id="UP001174997">
    <property type="component" value="Unassembled WGS sequence"/>
</dbReference>
<dbReference type="EMBL" id="JAULSY010000190">
    <property type="protein sequence ID" value="KAK0659152.1"/>
    <property type="molecule type" value="Genomic_DNA"/>
</dbReference>
<evidence type="ECO:0000256" key="3">
    <source>
        <dbReference type="ARBA" id="ARBA00022692"/>
    </source>
</evidence>
<keyword evidence="3 8" id="KW-0812">Transmembrane</keyword>
<gene>
    <name evidence="10" type="ORF">QBC41DRAFT_331672</name>
</gene>